<evidence type="ECO:0000256" key="4">
    <source>
        <dbReference type="ARBA" id="ARBA00022787"/>
    </source>
</evidence>
<evidence type="ECO:0000256" key="5">
    <source>
        <dbReference type="ARBA" id="ARBA00022801"/>
    </source>
</evidence>
<dbReference type="SMART" id="SM00855">
    <property type="entry name" value="PGAM"/>
    <property type="match status" value="1"/>
</dbReference>
<organism evidence="16">
    <name type="scientific">Culicoides sonorensis</name>
    <name type="common">Biting midge</name>
    <dbReference type="NCBI Taxonomy" id="179676"/>
    <lineage>
        <taxon>Eukaryota</taxon>
        <taxon>Metazoa</taxon>
        <taxon>Ecdysozoa</taxon>
        <taxon>Arthropoda</taxon>
        <taxon>Hexapoda</taxon>
        <taxon>Insecta</taxon>
        <taxon>Pterygota</taxon>
        <taxon>Neoptera</taxon>
        <taxon>Endopterygota</taxon>
        <taxon>Diptera</taxon>
        <taxon>Nematocera</taxon>
        <taxon>Chironomoidea</taxon>
        <taxon>Ceratopogonidae</taxon>
        <taxon>Ceratopogoninae</taxon>
        <taxon>Culicoides</taxon>
        <taxon>Monoculicoides</taxon>
    </lineage>
</organism>
<evidence type="ECO:0000256" key="2">
    <source>
        <dbReference type="ARBA" id="ARBA00006717"/>
    </source>
</evidence>
<evidence type="ECO:0000256" key="9">
    <source>
        <dbReference type="ARBA" id="ARBA00038605"/>
    </source>
</evidence>
<dbReference type="OMA" id="NKEERCT"/>
<reference evidence="15" key="1">
    <citation type="submission" date="2018-04" db="EMBL/GenBank/DDBJ databases">
        <authorList>
            <person name="Go L.Y."/>
            <person name="Mitchell J.A."/>
        </authorList>
    </citation>
    <scope>NUCLEOTIDE SEQUENCE</scope>
    <source>
        <tissue evidence="15">Whole organism</tissue>
    </source>
</reference>
<dbReference type="Pfam" id="PF00300">
    <property type="entry name" value="His_Phos_1"/>
    <property type="match status" value="2"/>
</dbReference>
<dbReference type="Gene3D" id="3.40.50.1240">
    <property type="entry name" value="Phosphoglycerate mutase-like"/>
    <property type="match status" value="1"/>
</dbReference>
<dbReference type="PANTHER" id="PTHR20935:SF0">
    <property type="entry name" value="SERINE_THREONINE-PROTEIN PHOSPHATASE PGAM5, MITOCHONDRIAL"/>
    <property type="match status" value="1"/>
</dbReference>
<dbReference type="EMBL" id="UFQS01000434">
    <property type="protein sequence ID" value="SSX03910.1"/>
    <property type="molecule type" value="Genomic_DNA"/>
</dbReference>
<evidence type="ECO:0000256" key="8">
    <source>
        <dbReference type="ARBA" id="ARBA00037234"/>
    </source>
</evidence>
<accession>A0A336MRQ6</accession>
<keyword evidence="6" id="KW-0496">Mitochondrion</keyword>
<dbReference type="EC" id="3.1.3.16" evidence="3"/>
<evidence type="ECO:0000313" key="16">
    <source>
        <dbReference type="EMBL" id="SSX32896.1"/>
    </source>
</evidence>
<keyword evidence="7" id="KW-0472">Membrane</keyword>
<reference evidence="16" key="2">
    <citation type="submission" date="2018-07" db="EMBL/GenBank/DDBJ databases">
        <authorList>
            <person name="Quirk P.G."/>
            <person name="Krulwich T.A."/>
        </authorList>
    </citation>
    <scope>NUCLEOTIDE SEQUENCE</scope>
</reference>
<dbReference type="EMBL" id="UFQT01002194">
    <property type="protein sequence ID" value="SSX32896.1"/>
    <property type="molecule type" value="Genomic_DNA"/>
</dbReference>
<evidence type="ECO:0000313" key="15">
    <source>
        <dbReference type="EMBL" id="SSX03910.1"/>
    </source>
</evidence>
<dbReference type="SUPFAM" id="SSF53254">
    <property type="entry name" value="Phosphoglycerate mutase-like"/>
    <property type="match status" value="1"/>
</dbReference>
<dbReference type="GO" id="GO:0090141">
    <property type="term" value="P:positive regulation of mitochondrial fission"/>
    <property type="evidence" value="ECO:0007669"/>
    <property type="project" value="TreeGrafter"/>
</dbReference>
<comment type="catalytic activity">
    <reaction evidence="13">
        <text>O-phospho-L-seryl-[protein] + H2O = L-seryl-[protein] + phosphate</text>
        <dbReference type="Rhea" id="RHEA:20629"/>
        <dbReference type="Rhea" id="RHEA-COMP:9863"/>
        <dbReference type="Rhea" id="RHEA-COMP:11604"/>
        <dbReference type="ChEBI" id="CHEBI:15377"/>
        <dbReference type="ChEBI" id="CHEBI:29999"/>
        <dbReference type="ChEBI" id="CHEBI:43474"/>
        <dbReference type="ChEBI" id="CHEBI:83421"/>
        <dbReference type="EC" id="3.1.3.16"/>
    </reaction>
</comment>
<evidence type="ECO:0000256" key="1">
    <source>
        <dbReference type="ARBA" id="ARBA00004294"/>
    </source>
</evidence>
<evidence type="ECO:0000256" key="6">
    <source>
        <dbReference type="ARBA" id="ARBA00023128"/>
    </source>
</evidence>
<comment type="subcellular location">
    <subcellularLocation>
        <location evidence="1">Mitochondrion outer membrane</location>
    </subcellularLocation>
</comment>
<dbReference type="VEuPathDB" id="VectorBase:CSON010593"/>
<comment type="similarity">
    <text evidence="2">Belongs to the phosphoglycerate mutase family. BPG-dependent PGAM subfamily.</text>
</comment>
<gene>
    <name evidence="16" type="primary">CSON005594</name>
    <name evidence="15" type="synonym">CSON010593</name>
</gene>
<keyword evidence="4" id="KW-1000">Mitochondrion outer membrane</keyword>
<evidence type="ECO:0000256" key="3">
    <source>
        <dbReference type="ARBA" id="ARBA00013081"/>
    </source>
</evidence>
<evidence type="ECO:0000256" key="13">
    <source>
        <dbReference type="ARBA" id="ARBA00047761"/>
    </source>
</evidence>
<protein>
    <recommendedName>
        <fullName evidence="10">Serine/threonine-protein phosphatase PGAM5, mitochondrial</fullName>
        <ecNumber evidence="3">3.1.3.16</ecNumber>
    </recommendedName>
    <alternativeName>
        <fullName evidence="12">Phosphoglycerate mutase family member 5 homolog</fullName>
    </alternativeName>
    <alternativeName>
        <fullName evidence="11">Serine/threonine-protein phosphatase Pgam5, mitochondrial</fullName>
    </alternativeName>
</protein>
<dbReference type="FunFam" id="3.40.50.1240:FF:000009">
    <property type="entry name" value="serine/threonine-protein phosphatase PGAM5, mitochondrial isoform X1"/>
    <property type="match status" value="1"/>
</dbReference>
<keyword evidence="5" id="KW-0378">Hydrolase</keyword>
<dbReference type="EMBL" id="UFQT01000434">
    <property type="protein sequence ID" value="SSX24275.1"/>
    <property type="molecule type" value="Genomic_DNA"/>
</dbReference>
<dbReference type="GO" id="GO:0004722">
    <property type="term" value="F:protein serine/threonine phosphatase activity"/>
    <property type="evidence" value="ECO:0007669"/>
    <property type="project" value="UniProtKB-EC"/>
</dbReference>
<comment type="catalytic activity">
    <reaction evidence="14">
        <text>O-phospho-L-threonyl-[protein] + H2O = L-threonyl-[protein] + phosphate</text>
        <dbReference type="Rhea" id="RHEA:47004"/>
        <dbReference type="Rhea" id="RHEA-COMP:11060"/>
        <dbReference type="Rhea" id="RHEA-COMP:11605"/>
        <dbReference type="ChEBI" id="CHEBI:15377"/>
        <dbReference type="ChEBI" id="CHEBI:30013"/>
        <dbReference type="ChEBI" id="CHEBI:43474"/>
        <dbReference type="ChEBI" id="CHEBI:61977"/>
        <dbReference type="EC" id="3.1.3.16"/>
    </reaction>
</comment>
<comment type="subunit">
    <text evidence="9">Interacts with Pk92B/ASK1.</text>
</comment>
<proteinExistence type="inferred from homology"/>
<dbReference type="InterPro" id="IPR051021">
    <property type="entry name" value="Mito_Ser/Thr_phosphatase"/>
</dbReference>
<dbReference type="InterPro" id="IPR029033">
    <property type="entry name" value="His_PPase_superfam"/>
</dbReference>
<evidence type="ECO:0000256" key="7">
    <source>
        <dbReference type="ARBA" id="ARBA00023136"/>
    </source>
</evidence>
<dbReference type="InterPro" id="IPR013078">
    <property type="entry name" value="His_Pase_superF_clade-1"/>
</dbReference>
<dbReference type="VEuPathDB" id="VectorBase:CSON005594"/>
<dbReference type="PANTHER" id="PTHR20935">
    <property type="entry name" value="PHOSPHOGLYCERATE MUTASE-RELATED"/>
    <property type="match status" value="1"/>
</dbReference>
<evidence type="ECO:0000256" key="12">
    <source>
        <dbReference type="ARBA" id="ARBA00042520"/>
    </source>
</evidence>
<dbReference type="GO" id="GO:0005741">
    <property type="term" value="C:mitochondrial outer membrane"/>
    <property type="evidence" value="ECO:0007669"/>
    <property type="project" value="UniProtKB-SubCell"/>
</dbReference>
<evidence type="ECO:0000256" key="10">
    <source>
        <dbReference type="ARBA" id="ARBA00039765"/>
    </source>
</evidence>
<sequence length="287" mass="32915">MSFAWIKTHKLAVLTGAISGLTTYFVVDQRQRKAYNSWTTNWKPSECGKWDENWDHRDPKSLVKPLKADVDPESENSYNEKLQKLKPKAVRHIIMIRHGQYYLNGKTDAERVLTPMGKEQANFTGKRLNSLTLPWDLMIQSTMMRAQQTGDLIAKELGQNIKIEHCPLIEEGAPIPPEPTVGHWRPEPSQFYQDGARIEAAFRRYFHRADPEQQVDSYTLMVCHANVIRYFVCRALQFPPEAWLRLSLNHASITWLSITPSGRVILRTFGDSGHIPPAFVTSSNVNK</sequence>
<name>A0A336MRQ6_CULSO</name>
<evidence type="ECO:0000256" key="14">
    <source>
        <dbReference type="ARBA" id="ARBA00048336"/>
    </source>
</evidence>
<dbReference type="CDD" id="cd07067">
    <property type="entry name" value="HP_PGM_like"/>
    <property type="match status" value="1"/>
</dbReference>
<comment type="function">
    <text evidence="8">Displays phosphatase activity for serine/threonine residues, and dephosphorylates and activates Pk92B kinase. Has apparently no phosphoglycerate mutase activity.</text>
</comment>
<dbReference type="AlphaFoldDB" id="A0A336MRQ6"/>
<evidence type="ECO:0000256" key="11">
    <source>
        <dbReference type="ARBA" id="ARBA00040722"/>
    </source>
</evidence>